<comment type="caution">
    <text evidence="2">The sequence shown here is derived from an EMBL/GenBank/DDBJ whole genome shotgun (WGS) entry which is preliminary data.</text>
</comment>
<name>A0A4R0WZJ6_9BURK</name>
<feature type="domain" description="H repeat-associated protein N-terminal" evidence="1">
    <location>
        <begin position="2"/>
        <end position="82"/>
    </location>
</feature>
<evidence type="ECO:0000259" key="1">
    <source>
        <dbReference type="Pfam" id="PF13808"/>
    </source>
</evidence>
<dbReference type="EMBL" id="MWML01000585">
    <property type="protein sequence ID" value="TCG02974.1"/>
    <property type="molecule type" value="Genomic_DNA"/>
</dbReference>
<sequence>MRDVRRAQGKRYALEPLLCAIVMSMLAGAKSLRTIEAVIDEQLANLNQLFGTRWRKAPCWVAIRDFLLGLDEQELERAFREHAHRQASAPPGRHFIAIDGKACGEVRIA</sequence>
<dbReference type="InterPro" id="IPR032806">
    <property type="entry name" value="YbfD_N"/>
</dbReference>
<protein>
    <recommendedName>
        <fullName evidence="1">H repeat-associated protein N-terminal domain-containing protein</fullName>
    </recommendedName>
</protein>
<gene>
    <name evidence="2" type="ORF">BZM27_51885</name>
</gene>
<organism evidence="2 3">
    <name type="scientific">Paraburkholderia steynii</name>
    <dbReference type="NCBI Taxonomy" id="1245441"/>
    <lineage>
        <taxon>Bacteria</taxon>
        <taxon>Pseudomonadati</taxon>
        <taxon>Pseudomonadota</taxon>
        <taxon>Betaproteobacteria</taxon>
        <taxon>Burkholderiales</taxon>
        <taxon>Burkholderiaceae</taxon>
        <taxon>Paraburkholderia</taxon>
    </lineage>
</organism>
<proteinExistence type="predicted"/>
<evidence type="ECO:0000313" key="2">
    <source>
        <dbReference type="EMBL" id="TCG02974.1"/>
    </source>
</evidence>
<dbReference type="AlphaFoldDB" id="A0A4R0WZJ6"/>
<dbReference type="Pfam" id="PF13808">
    <property type="entry name" value="DDE_Tnp_1_assoc"/>
    <property type="match status" value="1"/>
</dbReference>
<evidence type="ECO:0000313" key="3">
    <source>
        <dbReference type="Proteomes" id="UP000294200"/>
    </source>
</evidence>
<reference evidence="2 3" key="1">
    <citation type="submission" date="2017-02" db="EMBL/GenBank/DDBJ databases">
        <title>Paraburkholderia sophoroidis sp. nov. and Paraburkholderia steynii sp. nov. rhizobial symbionts of the fynbos legume Hypocalyptus sophoroides.</title>
        <authorList>
            <person name="Steenkamp E.T."/>
            <person name="Beukes C.W."/>
            <person name="Van Zyl E."/>
            <person name="Avontuur J."/>
            <person name="Chan W.Y."/>
            <person name="Hassen A."/>
            <person name="Palmer M."/>
            <person name="Mthombeni L."/>
            <person name="Phalane F."/>
            <person name="Sereme K."/>
            <person name="Venter S.N."/>
        </authorList>
    </citation>
    <scope>NUCLEOTIDE SEQUENCE [LARGE SCALE GENOMIC DNA]</scope>
    <source>
        <strain evidence="2 3">HC1.1ba</strain>
    </source>
</reference>
<accession>A0A4R0WZJ6</accession>
<keyword evidence="3" id="KW-1185">Reference proteome</keyword>
<dbReference type="Proteomes" id="UP000294200">
    <property type="component" value="Unassembled WGS sequence"/>
</dbReference>